<keyword evidence="2" id="KW-1185">Reference proteome</keyword>
<organism evidence="1 2">
    <name type="scientific">Lichenifustis flavocetrariae</name>
    <dbReference type="NCBI Taxonomy" id="2949735"/>
    <lineage>
        <taxon>Bacteria</taxon>
        <taxon>Pseudomonadati</taxon>
        <taxon>Pseudomonadota</taxon>
        <taxon>Alphaproteobacteria</taxon>
        <taxon>Hyphomicrobiales</taxon>
        <taxon>Lichenihabitantaceae</taxon>
        <taxon>Lichenifustis</taxon>
    </lineage>
</organism>
<dbReference type="Proteomes" id="UP001165667">
    <property type="component" value="Unassembled WGS sequence"/>
</dbReference>
<dbReference type="EMBL" id="JAMOIM010000003">
    <property type="protein sequence ID" value="MCW6507728.1"/>
    <property type="molecule type" value="Genomic_DNA"/>
</dbReference>
<sequence>MRGKKPISLGGQKIDQVRRGHEDATIERLGHALRTGSARVDGQGVRRLGDPFDLLHARNLLDRDDPAANALLWQAGDRLRGHWHLGRLDPLTAFDFRREMVDGGPAAGSTGPTESALRHREAFRQAQGAVGARLLPYLTGLVIDGRTVADLRPLVTDTGHARTADALVLERLREGLHRLCEFWGLRATGRRRPITAWQASPCDESDPAS</sequence>
<evidence type="ECO:0000313" key="2">
    <source>
        <dbReference type="Proteomes" id="UP001165667"/>
    </source>
</evidence>
<evidence type="ECO:0000313" key="1">
    <source>
        <dbReference type="EMBL" id="MCW6507728.1"/>
    </source>
</evidence>
<dbReference type="RefSeq" id="WP_282584087.1">
    <property type="nucleotide sequence ID" value="NZ_JAMOIM010000003.1"/>
</dbReference>
<accession>A0AA42CHN4</accession>
<gene>
    <name evidence="1" type="ORF">M8523_06785</name>
</gene>
<protein>
    <submittedName>
        <fullName evidence="1">Uncharacterized protein</fullName>
    </submittedName>
</protein>
<dbReference type="AlphaFoldDB" id="A0AA42CHN4"/>
<proteinExistence type="predicted"/>
<comment type="caution">
    <text evidence="1">The sequence shown here is derived from an EMBL/GenBank/DDBJ whole genome shotgun (WGS) entry which is preliminary data.</text>
</comment>
<name>A0AA42CHN4_9HYPH</name>
<reference evidence="1" key="1">
    <citation type="submission" date="2022-05" db="EMBL/GenBank/DDBJ databases">
        <authorList>
            <person name="Pankratov T."/>
        </authorList>
    </citation>
    <scope>NUCLEOTIDE SEQUENCE</scope>
    <source>
        <strain evidence="1">BP6-180914</strain>
    </source>
</reference>